<dbReference type="GO" id="GO:0004034">
    <property type="term" value="F:aldose 1-epimerase activity"/>
    <property type="evidence" value="ECO:0007669"/>
    <property type="project" value="UniProtKB-EC"/>
</dbReference>
<feature type="active site" description="Proton donor" evidence="9">
    <location>
        <position position="180"/>
    </location>
</feature>
<dbReference type="InterPro" id="IPR014718">
    <property type="entry name" value="GH-type_carb-bd"/>
</dbReference>
<sequence length="337" mass="37917">MSIETKPKISSLRTYVLTSKTGMQLEVLNLGATITALKIPLRNHQSVDVVLGFDSPSDYINSFEYGQAPYFGAVVGRFAGRIRNAQFQLNDRTVQLEKNLGDHHIHGGKQGFSKHIWKVCSQTEGDEPSITFTLTSPHLDENYPGELKVEVRYTLTLANELDVYYKAISNADTLVNLTQHSYFNLDGYQGDVTDQQLKIKANKILETDEANVPSGQLNSLEDHPYDFSEFKPVPGQIDDAFVLDFENDLAAELRSKKNKLHMKVYTNQPCMQVYVGGQVDSKLTPKGQTGYHKTSGICFETQAFPDAPNHEGFPSALLKKEEVYRQHTKFQFINLNT</sequence>
<evidence type="ECO:0000256" key="5">
    <source>
        <dbReference type="ARBA" id="ARBA00022837"/>
    </source>
</evidence>
<evidence type="ECO:0000256" key="9">
    <source>
        <dbReference type="PIRSR" id="PIRSR005096-1"/>
    </source>
</evidence>
<dbReference type="Pfam" id="PF01263">
    <property type="entry name" value="Aldose_epim"/>
    <property type="match status" value="1"/>
</dbReference>
<evidence type="ECO:0000256" key="7">
    <source>
        <dbReference type="ARBA" id="ARBA00023277"/>
    </source>
</evidence>
<evidence type="ECO:0000256" key="3">
    <source>
        <dbReference type="ARBA" id="ARBA00006206"/>
    </source>
</evidence>
<dbReference type="GO" id="GO:0005737">
    <property type="term" value="C:cytoplasm"/>
    <property type="evidence" value="ECO:0007669"/>
    <property type="project" value="TreeGrafter"/>
</dbReference>
<dbReference type="InterPro" id="IPR015443">
    <property type="entry name" value="Aldose_1-epimerase"/>
</dbReference>
<evidence type="ECO:0000256" key="11">
    <source>
        <dbReference type="PIRSR" id="PIRSR005096-3"/>
    </source>
</evidence>
<dbReference type="InterPro" id="IPR008183">
    <property type="entry name" value="Aldose_1/G6P_1-epimerase"/>
</dbReference>
<dbReference type="EC" id="5.1.3.3" evidence="8"/>
<dbReference type="UniPathway" id="UPA00242"/>
<keyword evidence="5" id="KW-0106">Calcium</keyword>
<accession>A0A6B3R8H3</accession>
<reference evidence="12 13" key="1">
    <citation type="submission" date="2020-02" db="EMBL/GenBank/DDBJ databases">
        <title>Flavobacteriaceae Psychroflexus bacterium YR1-1, complete genome.</title>
        <authorList>
            <person name="Li Y."/>
            <person name="Wu S."/>
        </authorList>
    </citation>
    <scope>NUCLEOTIDE SEQUENCE [LARGE SCALE GENOMIC DNA]</scope>
    <source>
        <strain evidence="12 13">YR1-1</strain>
    </source>
</reference>
<organism evidence="12 13">
    <name type="scientific">Psychroflexus aurantiacus</name>
    <dbReference type="NCBI Taxonomy" id="2709310"/>
    <lineage>
        <taxon>Bacteria</taxon>
        <taxon>Pseudomonadati</taxon>
        <taxon>Bacteroidota</taxon>
        <taxon>Flavobacteriia</taxon>
        <taxon>Flavobacteriales</taxon>
        <taxon>Flavobacteriaceae</taxon>
        <taxon>Psychroflexus</taxon>
    </lineage>
</organism>
<comment type="cofactor">
    <cofactor evidence="1">
        <name>Ca(2+)</name>
        <dbReference type="ChEBI" id="CHEBI:29108"/>
    </cofactor>
</comment>
<evidence type="ECO:0000256" key="1">
    <source>
        <dbReference type="ARBA" id="ARBA00001913"/>
    </source>
</evidence>
<dbReference type="RefSeq" id="WP_164004547.1">
    <property type="nucleotide sequence ID" value="NZ_JAAIKD010000003.1"/>
</dbReference>
<feature type="active site" description="Proton acceptor" evidence="9">
    <location>
        <position position="300"/>
    </location>
</feature>
<dbReference type="EMBL" id="JAAIKD010000003">
    <property type="protein sequence ID" value="NEV93824.1"/>
    <property type="molecule type" value="Genomic_DNA"/>
</dbReference>
<dbReference type="GO" id="GO:0033499">
    <property type="term" value="P:galactose catabolic process via UDP-galactose, Leloir pathway"/>
    <property type="evidence" value="ECO:0007669"/>
    <property type="project" value="TreeGrafter"/>
</dbReference>
<dbReference type="NCBIfam" id="NF008277">
    <property type="entry name" value="PRK11055.1"/>
    <property type="match status" value="1"/>
</dbReference>
<evidence type="ECO:0000256" key="2">
    <source>
        <dbReference type="ARBA" id="ARBA00005028"/>
    </source>
</evidence>
<comment type="catalytic activity">
    <reaction evidence="8">
        <text>alpha-D-glucose = beta-D-glucose</text>
        <dbReference type="Rhea" id="RHEA:10264"/>
        <dbReference type="ChEBI" id="CHEBI:15903"/>
        <dbReference type="ChEBI" id="CHEBI:17925"/>
        <dbReference type="EC" id="5.1.3.3"/>
    </reaction>
</comment>
<evidence type="ECO:0000256" key="10">
    <source>
        <dbReference type="PIRSR" id="PIRSR005096-2"/>
    </source>
</evidence>
<dbReference type="AlphaFoldDB" id="A0A6B3R8H3"/>
<dbReference type="GO" id="GO:0006006">
    <property type="term" value="P:glucose metabolic process"/>
    <property type="evidence" value="ECO:0007669"/>
    <property type="project" value="TreeGrafter"/>
</dbReference>
<dbReference type="PANTHER" id="PTHR10091:SF0">
    <property type="entry name" value="GALACTOSE MUTAROTASE"/>
    <property type="match status" value="1"/>
</dbReference>
<evidence type="ECO:0000256" key="8">
    <source>
        <dbReference type="PIRNR" id="PIRNR005096"/>
    </source>
</evidence>
<gene>
    <name evidence="12" type="ORF">G3567_06640</name>
</gene>
<keyword evidence="7 8" id="KW-0119">Carbohydrate metabolism</keyword>
<dbReference type="CDD" id="cd09019">
    <property type="entry name" value="galactose_mutarotase_like"/>
    <property type="match status" value="1"/>
</dbReference>
<evidence type="ECO:0000256" key="6">
    <source>
        <dbReference type="ARBA" id="ARBA00023235"/>
    </source>
</evidence>
<feature type="binding site" evidence="11">
    <location>
        <begin position="180"/>
        <end position="182"/>
    </location>
    <ligand>
        <name>beta-D-galactose</name>
        <dbReference type="ChEBI" id="CHEBI:27667"/>
    </ligand>
</feature>
<proteinExistence type="inferred from homology"/>
<dbReference type="PANTHER" id="PTHR10091">
    <property type="entry name" value="ALDOSE-1-EPIMERASE"/>
    <property type="match status" value="1"/>
</dbReference>
<protein>
    <recommendedName>
        <fullName evidence="8">Aldose 1-epimerase</fullName>
        <ecNumber evidence="8">5.1.3.3</ecNumber>
    </recommendedName>
</protein>
<evidence type="ECO:0000313" key="13">
    <source>
        <dbReference type="Proteomes" id="UP000478505"/>
    </source>
</evidence>
<dbReference type="SUPFAM" id="SSF74650">
    <property type="entry name" value="Galactose mutarotase-like"/>
    <property type="match status" value="1"/>
</dbReference>
<evidence type="ECO:0000256" key="4">
    <source>
        <dbReference type="ARBA" id="ARBA00011245"/>
    </source>
</evidence>
<keyword evidence="6 8" id="KW-0413">Isomerase</keyword>
<keyword evidence="13" id="KW-1185">Reference proteome</keyword>
<evidence type="ECO:0000313" key="12">
    <source>
        <dbReference type="EMBL" id="NEV93824.1"/>
    </source>
</evidence>
<dbReference type="Proteomes" id="UP000478505">
    <property type="component" value="Unassembled WGS sequence"/>
</dbReference>
<feature type="binding site" evidence="10">
    <location>
        <position position="238"/>
    </location>
    <ligand>
        <name>beta-D-galactose</name>
        <dbReference type="ChEBI" id="CHEBI:27667"/>
    </ligand>
</feature>
<comment type="caution">
    <text evidence="12">The sequence shown here is derived from an EMBL/GenBank/DDBJ whole genome shotgun (WGS) entry which is preliminary data.</text>
</comment>
<dbReference type="Gene3D" id="2.70.98.10">
    <property type="match status" value="1"/>
</dbReference>
<comment type="subunit">
    <text evidence="4">Monomer.</text>
</comment>
<dbReference type="GO" id="GO:0030246">
    <property type="term" value="F:carbohydrate binding"/>
    <property type="evidence" value="ECO:0007669"/>
    <property type="project" value="InterPro"/>
</dbReference>
<name>A0A6B3R8H3_9FLAO</name>
<dbReference type="PIRSF" id="PIRSF005096">
    <property type="entry name" value="GALM"/>
    <property type="match status" value="1"/>
</dbReference>
<dbReference type="InterPro" id="IPR011013">
    <property type="entry name" value="Gal_mutarotase_sf_dom"/>
</dbReference>
<comment type="similarity">
    <text evidence="3 8">Belongs to the aldose epimerase family.</text>
</comment>
<dbReference type="InterPro" id="IPR047215">
    <property type="entry name" value="Galactose_mutarotase-like"/>
</dbReference>
<comment type="pathway">
    <text evidence="2 8">Carbohydrate metabolism; hexose metabolism.</text>
</comment>